<dbReference type="InterPro" id="IPR050747">
    <property type="entry name" value="Mitochondrial_chaperone_BCS1"/>
</dbReference>
<protein>
    <recommendedName>
        <fullName evidence="8">ATPase AAA-type core domain-containing protein</fullName>
    </recommendedName>
</protein>
<evidence type="ECO:0000256" key="3">
    <source>
        <dbReference type="SAM" id="MobiDB-lite"/>
    </source>
</evidence>
<dbReference type="GO" id="GO:0016887">
    <property type="term" value="F:ATP hydrolysis activity"/>
    <property type="evidence" value="ECO:0007669"/>
    <property type="project" value="InterPro"/>
</dbReference>
<keyword evidence="2" id="KW-0067">ATP-binding</keyword>
<evidence type="ECO:0000313" key="6">
    <source>
        <dbReference type="EMBL" id="KAF4621916.1"/>
    </source>
</evidence>
<evidence type="ECO:0000259" key="5">
    <source>
        <dbReference type="Pfam" id="PF25426"/>
    </source>
</evidence>
<proteinExistence type="predicted"/>
<feature type="compositionally biased region" description="Polar residues" evidence="3">
    <location>
        <begin position="95"/>
        <end position="104"/>
    </location>
</feature>
<dbReference type="Gene3D" id="3.40.50.300">
    <property type="entry name" value="P-loop containing nucleotide triphosphate hydrolases"/>
    <property type="match status" value="1"/>
</dbReference>
<evidence type="ECO:0008006" key="8">
    <source>
        <dbReference type="Google" id="ProtNLM"/>
    </source>
</evidence>
<comment type="caution">
    <text evidence="6">The sequence shown here is derived from an EMBL/GenBank/DDBJ whole genome shotgun (WGS) entry which is preliminary data.</text>
</comment>
<evidence type="ECO:0000256" key="2">
    <source>
        <dbReference type="ARBA" id="ARBA00022840"/>
    </source>
</evidence>
<dbReference type="InterPro" id="IPR027417">
    <property type="entry name" value="P-loop_NTPase"/>
</dbReference>
<name>A0A8H4R365_9HELO</name>
<gene>
    <name evidence="6" type="ORF">G7Y89_g14429</name>
</gene>
<feature type="domain" description="Mitochondrial chaperone BCS1-like ATPase lid" evidence="5">
    <location>
        <begin position="212"/>
        <end position="253"/>
    </location>
</feature>
<keyword evidence="7" id="KW-1185">Reference proteome</keyword>
<dbReference type="Pfam" id="PF00004">
    <property type="entry name" value="AAA"/>
    <property type="match status" value="1"/>
</dbReference>
<dbReference type="SUPFAM" id="SSF52540">
    <property type="entry name" value="P-loop containing nucleoside triphosphate hydrolases"/>
    <property type="match status" value="1"/>
</dbReference>
<dbReference type="InterPro" id="IPR003959">
    <property type="entry name" value="ATPase_AAA_core"/>
</dbReference>
<evidence type="ECO:0000256" key="1">
    <source>
        <dbReference type="ARBA" id="ARBA00022741"/>
    </source>
</evidence>
<dbReference type="AlphaFoldDB" id="A0A8H4R365"/>
<dbReference type="OrthoDB" id="10251412at2759"/>
<evidence type="ECO:0000313" key="7">
    <source>
        <dbReference type="Proteomes" id="UP000566819"/>
    </source>
</evidence>
<feature type="domain" description="ATPase AAA-type core" evidence="4">
    <location>
        <begin position="45"/>
        <end position="157"/>
    </location>
</feature>
<evidence type="ECO:0000259" key="4">
    <source>
        <dbReference type="Pfam" id="PF00004"/>
    </source>
</evidence>
<dbReference type="InterPro" id="IPR057495">
    <property type="entry name" value="AAA_lid_BCS1"/>
</dbReference>
<dbReference type="GO" id="GO:0005524">
    <property type="term" value="F:ATP binding"/>
    <property type="evidence" value="ECO:0007669"/>
    <property type="project" value="UniProtKB-KW"/>
</dbReference>
<accession>A0A8H4R365</accession>
<keyword evidence="1" id="KW-0547">Nucleotide-binding</keyword>
<feature type="region of interest" description="Disordered" evidence="3">
    <location>
        <begin position="84"/>
        <end position="104"/>
    </location>
</feature>
<dbReference type="EMBL" id="JAAMPI010001902">
    <property type="protein sequence ID" value="KAF4621916.1"/>
    <property type="molecule type" value="Genomic_DNA"/>
</dbReference>
<reference evidence="6 7" key="1">
    <citation type="submission" date="2020-03" db="EMBL/GenBank/DDBJ databases">
        <title>Draft Genome Sequence of Cudoniella acicularis.</title>
        <authorList>
            <person name="Buettner E."/>
            <person name="Kellner H."/>
        </authorList>
    </citation>
    <scope>NUCLEOTIDE SEQUENCE [LARGE SCALE GENOMIC DNA]</scope>
    <source>
        <strain evidence="6 7">DSM 108380</strain>
    </source>
</reference>
<dbReference type="Proteomes" id="UP000566819">
    <property type="component" value="Unassembled WGS sequence"/>
</dbReference>
<dbReference type="Pfam" id="PF25426">
    <property type="entry name" value="AAA_lid_BCS1"/>
    <property type="match status" value="1"/>
</dbReference>
<dbReference type="PANTHER" id="PTHR23070">
    <property type="entry name" value="BCS1 AAA-TYPE ATPASE"/>
    <property type="match status" value="1"/>
</dbReference>
<sequence>MLSSTVHVRYREEGKTSVYKLEDSTWARSIVLSIRHISTIVLDKNIYILSLSAITKDRLRDLFAKLLSRCVILLEDINIASSKRSGDVKGPRQIVTGSPSQQSKSVSGKVALSALLNINDSVASQVGRISVMTTNFTTHLDEALIQPSRVDKKVELELGLVDKKMTADLFYVVFKPVESDVAPPKVAQLDVLVREDRKVHEAARSQEEEVKSVEQLAEEFAARVAELEFSPAEILSFLLGYGQSPRGAINNVKAWIARIREERKKAKNEV</sequence>
<organism evidence="6 7">
    <name type="scientific">Cudoniella acicularis</name>
    <dbReference type="NCBI Taxonomy" id="354080"/>
    <lineage>
        <taxon>Eukaryota</taxon>
        <taxon>Fungi</taxon>
        <taxon>Dikarya</taxon>
        <taxon>Ascomycota</taxon>
        <taxon>Pezizomycotina</taxon>
        <taxon>Leotiomycetes</taxon>
        <taxon>Helotiales</taxon>
        <taxon>Tricladiaceae</taxon>
        <taxon>Cudoniella</taxon>
    </lineage>
</organism>